<dbReference type="EMBL" id="UINC01007365">
    <property type="protein sequence ID" value="SVA32917.1"/>
    <property type="molecule type" value="Genomic_DNA"/>
</dbReference>
<organism evidence="4">
    <name type="scientific">marine metagenome</name>
    <dbReference type="NCBI Taxonomy" id="408172"/>
    <lineage>
        <taxon>unclassified sequences</taxon>
        <taxon>metagenomes</taxon>
        <taxon>ecological metagenomes</taxon>
    </lineage>
</organism>
<dbReference type="SMART" id="SM00822">
    <property type="entry name" value="PKS_KR"/>
    <property type="match status" value="1"/>
</dbReference>
<gene>
    <name evidence="4" type="ORF">METZ01_LOCUS85771</name>
</gene>
<dbReference type="PANTHER" id="PTHR43658">
    <property type="entry name" value="SHORT-CHAIN DEHYDROGENASE/REDUCTASE"/>
    <property type="match status" value="1"/>
</dbReference>
<sequence length="253" mass="27235">MDIENKTIIITGAARGLGAAMAKRLATHKCKLGLIDLEQESMNGTKEACEAVGAEVMTYAGDVTQEEDVTSTYRQIVGDLGPLHGAINNAGITRDGLLVKFKDGAFEKKMSLEDWQAVININLTGVFLCGREAAQLMIESGSKGVIINISSIARHGNFGQTNYSATKAGVQAMAVVWAKELSRYGIRVNSIAPGFINTEMVAAMPDKVKESLAAMNPLKRIGEPEEVAEAAEFIFQNDYYSGRCIDLDGALRL</sequence>
<dbReference type="SUPFAM" id="SSF51735">
    <property type="entry name" value="NAD(P)-binding Rossmann-fold domains"/>
    <property type="match status" value="1"/>
</dbReference>
<dbReference type="FunFam" id="3.40.50.720:FF:000173">
    <property type="entry name" value="3-oxoacyl-[acyl-carrier protein] reductase"/>
    <property type="match status" value="1"/>
</dbReference>
<proteinExistence type="inferred from homology"/>
<dbReference type="Gene3D" id="3.40.50.720">
    <property type="entry name" value="NAD(P)-binding Rossmann-like Domain"/>
    <property type="match status" value="1"/>
</dbReference>
<keyword evidence="2" id="KW-0560">Oxidoreductase</keyword>
<evidence type="ECO:0000313" key="4">
    <source>
        <dbReference type="EMBL" id="SVA32917.1"/>
    </source>
</evidence>
<protein>
    <recommendedName>
        <fullName evidence="3">Ketoreductase domain-containing protein</fullName>
    </recommendedName>
</protein>
<evidence type="ECO:0000256" key="2">
    <source>
        <dbReference type="ARBA" id="ARBA00023002"/>
    </source>
</evidence>
<dbReference type="PROSITE" id="PS00061">
    <property type="entry name" value="ADH_SHORT"/>
    <property type="match status" value="1"/>
</dbReference>
<dbReference type="InterPro" id="IPR036291">
    <property type="entry name" value="NAD(P)-bd_dom_sf"/>
</dbReference>
<dbReference type="PRINTS" id="PR00080">
    <property type="entry name" value="SDRFAMILY"/>
</dbReference>
<name>A0A381UZV7_9ZZZZ</name>
<reference evidence="4" key="1">
    <citation type="submission" date="2018-05" db="EMBL/GenBank/DDBJ databases">
        <authorList>
            <person name="Lanie J.A."/>
            <person name="Ng W.-L."/>
            <person name="Kazmierczak K.M."/>
            <person name="Andrzejewski T.M."/>
            <person name="Davidsen T.M."/>
            <person name="Wayne K.J."/>
            <person name="Tettelin H."/>
            <person name="Glass J.I."/>
            <person name="Rusch D."/>
            <person name="Podicherti R."/>
            <person name="Tsui H.-C.T."/>
            <person name="Winkler M.E."/>
        </authorList>
    </citation>
    <scope>NUCLEOTIDE SEQUENCE</scope>
</reference>
<dbReference type="InterPro" id="IPR057326">
    <property type="entry name" value="KR_dom"/>
</dbReference>
<dbReference type="PANTHER" id="PTHR43658:SF8">
    <property type="entry name" value="17-BETA-HYDROXYSTEROID DEHYDROGENASE 14-RELATED"/>
    <property type="match status" value="1"/>
</dbReference>
<evidence type="ECO:0000256" key="1">
    <source>
        <dbReference type="ARBA" id="ARBA00006484"/>
    </source>
</evidence>
<evidence type="ECO:0000259" key="3">
    <source>
        <dbReference type="SMART" id="SM00822"/>
    </source>
</evidence>
<dbReference type="InterPro" id="IPR020904">
    <property type="entry name" value="Sc_DH/Rdtase_CS"/>
</dbReference>
<comment type="similarity">
    <text evidence="1">Belongs to the short-chain dehydrogenases/reductases (SDR) family.</text>
</comment>
<dbReference type="Pfam" id="PF13561">
    <property type="entry name" value="adh_short_C2"/>
    <property type="match status" value="1"/>
</dbReference>
<dbReference type="InterPro" id="IPR002347">
    <property type="entry name" value="SDR_fam"/>
</dbReference>
<feature type="domain" description="Ketoreductase" evidence="3">
    <location>
        <begin position="6"/>
        <end position="194"/>
    </location>
</feature>
<dbReference type="PRINTS" id="PR00081">
    <property type="entry name" value="GDHRDH"/>
</dbReference>
<dbReference type="AlphaFoldDB" id="A0A381UZV7"/>
<accession>A0A381UZV7</accession>
<dbReference type="NCBIfam" id="NF006072">
    <property type="entry name" value="PRK08217.1"/>
    <property type="match status" value="1"/>
</dbReference>
<dbReference type="GO" id="GO:0016491">
    <property type="term" value="F:oxidoreductase activity"/>
    <property type="evidence" value="ECO:0007669"/>
    <property type="project" value="UniProtKB-KW"/>
</dbReference>